<dbReference type="Gene3D" id="1.25.40.10">
    <property type="entry name" value="Tetratricopeptide repeat domain"/>
    <property type="match status" value="1"/>
</dbReference>
<accession>A0A1H9IZN9</accession>
<proteinExistence type="predicted"/>
<evidence type="ECO:0000256" key="3">
    <source>
        <dbReference type="PROSITE-ProRule" id="PRU00339"/>
    </source>
</evidence>
<feature type="repeat" description="TPR" evidence="3">
    <location>
        <begin position="44"/>
        <end position="77"/>
    </location>
</feature>
<name>A0A1H9IZN9_9SPIR</name>
<protein>
    <submittedName>
        <fullName evidence="6">Tetratricopeptide repeat-containing protein</fullName>
    </submittedName>
</protein>
<dbReference type="PANTHER" id="PTHR44227:SF3">
    <property type="entry name" value="PROTEIN O-MANNOSYL-TRANSFERASE TMTC4"/>
    <property type="match status" value="1"/>
</dbReference>
<dbReference type="PANTHER" id="PTHR44227">
    <property type="match status" value="1"/>
</dbReference>
<dbReference type="AlphaFoldDB" id="A0A1H9IZN9"/>
<gene>
    <name evidence="6" type="ORF">SAMN04487977_1119</name>
</gene>
<evidence type="ECO:0000313" key="7">
    <source>
        <dbReference type="Proteomes" id="UP000182360"/>
    </source>
</evidence>
<dbReference type="InterPro" id="IPR011990">
    <property type="entry name" value="TPR-like_helical_dom_sf"/>
</dbReference>
<organism evidence="6 7">
    <name type="scientific">Treponema bryantii</name>
    <dbReference type="NCBI Taxonomy" id="163"/>
    <lineage>
        <taxon>Bacteria</taxon>
        <taxon>Pseudomonadati</taxon>
        <taxon>Spirochaetota</taxon>
        <taxon>Spirochaetia</taxon>
        <taxon>Spirochaetales</taxon>
        <taxon>Treponemataceae</taxon>
        <taxon>Treponema</taxon>
    </lineage>
</organism>
<evidence type="ECO:0000313" key="6">
    <source>
        <dbReference type="EMBL" id="SEQ79989.1"/>
    </source>
</evidence>
<keyword evidence="1" id="KW-0677">Repeat</keyword>
<dbReference type="SUPFAM" id="SSF48452">
    <property type="entry name" value="TPR-like"/>
    <property type="match status" value="1"/>
</dbReference>
<dbReference type="PROSITE" id="PS50005">
    <property type="entry name" value="TPR"/>
    <property type="match status" value="3"/>
</dbReference>
<feature type="signal peptide" evidence="5">
    <location>
        <begin position="1"/>
        <end position="21"/>
    </location>
</feature>
<keyword evidence="2 3" id="KW-0802">TPR repeat</keyword>
<evidence type="ECO:0000256" key="5">
    <source>
        <dbReference type="SAM" id="SignalP"/>
    </source>
</evidence>
<reference evidence="6 7" key="1">
    <citation type="submission" date="2016-10" db="EMBL/GenBank/DDBJ databases">
        <authorList>
            <person name="de Groot N.N."/>
        </authorList>
    </citation>
    <scope>NUCLEOTIDE SEQUENCE [LARGE SCALE GENOMIC DNA]</scope>
    <source>
        <strain evidence="6 7">B25</strain>
    </source>
</reference>
<dbReference type="Pfam" id="PF13181">
    <property type="entry name" value="TPR_8"/>
    <property type="match status" value="1"/>
</dbReference>
<sequence>MKLKKSFWAKFTSIAATIIFASCTTTNLSVPVPGQEGIKTRNIYAEYYNLGESYYKLEDYKKAAEYYELAMRKKEQYWAAYYKLAKCYVYSSDWANALPMYKTILERDPENSSIKASLAYIYSMQGDFKNSVIVYEELLTVQPDNQQYLENYLAVLIADNKKFETKNAQKFTEAYETLKTEYPDNKNLKTFEDKYKELMKIQEEKPENKEASEALEAPKPDSAP</sequence>
<dbReference type="PROSITE" id="PS51257">
    <property type="entry name" value="PROKAR_LIPOPROTEIN"/>
    <property type="match status" value="1"/>
</dbReference>
<keyword evidence="5" id="KW-0732">Signal</keyword>
<dbReference type="STRING" id="163.SAMN04487775_102124"/>
<keyword evidence="7" id="KW-1185">Reference proteome</keyword>
<feature type="repeat" description="TPR" evidence="3">
    <location>
        <begin position="112"/>
        <end position="145"/>
    </location>
</feature>
<dbReference type="InterPro" id="IPR019734">
    <property type="entry name" value="TPR_rpt"/>
</dbReference>
<dbReference type="PROSITE" id="PS00071">
    <property type="entry name" value="GAPDH"/>
    <property type="match status" value="1"/>
</dbReference>
<dbReference type="InterPro" id="IPR052346">
    <property type="entry name" value="O-mannosyl-transferase_TMTC"/>
</dbReference>
<evidence type="ECO:0000256" key="4">
    <source>
        <dbReference type="SAM" id="MobiDB-lite"/>
    </source>
</evidence>
<dbReference type="EMBL" id="FOFU01000011">
    <property type="protein sequence ID" value="SEQ79989.1"/>
    <property type="molecule type" value="Genomic_DNA"/>
</dbReference>
<feature type="chain" id="PRO_5010325625" evidence="5">
    <location>
        <begin position="22"/>
        <end position="224"/>
    </location>
</feature>
<dbReference type="Proteomes" id="UP000182360">
    <property type="component" value="Unassembled WGS sequence"/>
</dbReference>
<dbReference type="RefSeq" id="WP_074645173.1">
    <property type="nucleotide sequence ID" value="NZ_FOFU01000011.1"/>
</dbReference>
<evidence type="ECO:0000256" key="1">
    <source>
        <dbReference type="ARBA" id="ARBA00022737"/>
    </source>
</evidence>
<evidence type="ECO:0000256" key="2">
    <source>
        <dbReference type="ARBA" id="ARBA00022803"/>
    </source>
</evidence>
<dbReference type="InterPro" id="IPR020830">
    <property type="entry name" value="GlycerAld_3-P_DH_AS"/>
</dbReference>
<dbReference type="Pfam" id="PF14559">
    <property type="entry name" value="TPR_19"/>
    <property type="match status" value="1"/>
</dbReference>
<feature type="repeat" description="TPR" evidence="3">
    <location>
        <begin position="78"/>
        <end position="111"/>
    </location>
</feature>
<dbReference type="GO" id="GO:0016620">
    <property type="term" value="F:oxidoreductase activity, acting on the aldehyde or oxo group of donors, NAD or NADP as acceptor"/>
    <property type="evidence" value="ECO:0007669"/>
    <property type="project" value="InterPro"/>
</dbReference>
<feature type="region of interest" description="Disordered" evidence="4">
    <location>
        <begin position="202"/>
        <end position="224"/>
    </location>
</feature>
<dbReference type="SMART" id="SM00028">
    <property type="entry name" value="TPR"/>
    <property type="match status" value="3"/>
</dbReference>